<dbReference type="HOGENOM" id="CLU_1027397_0_0_1"/>
<keyword evidence="3" id="KW-1185">Reference proteome</keyword>
<accession>K1VPD8</accession>
<comment type="caution">
    <text evidence="2">The sequence shown here is derived from an EMBL/GenBank/DDBJ whole genome shotgun (WGS) entry which is preliminary data.</text>
</comment>
<feature type="compositionally biased region" description="Low complexity" evidence="1">
    <location>
        <begin position="46"/>
        <end position="71"/>
    </location>
</feature>
<sequence length="271" mass="30355">MWYHHLEEPPSPPTPSPMPRTNAVAKAWFRSAPVGRLDTRAASPLSISTTSSVYPSSSRSCSPASRPVSRSGTRPNTRPNTRPSSPAYASTPCTPGQTPADHYKAYPADQKHYYAEPESYRHDHCDPSPVTPTVRSFISRERTRIQSSLLALRELWTVHSEGASKRAGNRRTVTHEYVELSLDVIDRWDEGLGWLVEALVQAEEDWYFAQDLVPGYGLEETVVGHGGKPGRKLGYKELAAEAVDAYLELRFETAEQLDELEATWRSMMRLV</sequence>
<proteinExistence type="predicted"/>
<name>K1VPD8_TRIAC</name>
<dbReference type="EMBL" id="AMBO01000282">
    <property type="protein sequence ID" value="EKD02496.1"/>
    <property type="molecule type" value="Genomic_DNA"/>
</dbReference>
<evidence type="ECO:0000313" key="3">
    <source>
        <dbReference type="Proteomes" id="UP000006757"/>
    </source>
</evidence>
<reference evidence="2 3" key="1">
    <citation type="journal article" date="2012" name="Eukaryot. Cell">
        <title>Genome sequence of the Trichosporon asahii environmental strain CBS 8904.</title>
        <authorList>
            <person name="Yang R.Y."/>
            <person name="Li H.T."/>
            <person name="Zhu H."/>
            <person name="Zhou G.P."/>
            <person name="Wang M."/>
            <person name="Wang L."/>
        </authorList>
    </citation>
    <scope>NUCLEOTIDE SEQUENCE [LARGE SCALE GENOMIC DNA]</scope>
    <source>
        <strain evidence="2 3">CBS 8904</strain>
    </source>
</reference>
<evidence type="ECO:0000313" key="2">
    <source>
        <dbReference type="EMBL" id="EKD02496.1"/>
    </source>
</evidence>
<protein>
    <submittedName>
        <fullName evidence="2">Uncharacterized protein</fullName>
    </submittedName>
</protein>
<feature type="compositionally biased region" description="Pro residues" evidence="1">
    <location>
        <begin position="9"/>
        <end position="18"/>
    </location>
</feature>
<dbReference type="AlphaFoldDB" id="K1VPD8"/>
<feature type="compositionally biased region" description="Polar residues" evidence="1">
    <location>
        <begin position="72"/>
        <end position="97"/>
    </location>
</feature>
<feature type="region of interest" description="Disordered" evidence="1">
    <location>
        <begin position="36"/>
        <end position="103"/>
    </location>
</feature>
<evidence type="ECO:0000256" key="1">
    <source>
        <dbReference type="SAM" id="MobiDB-lite"/>
    </source>
</evidence>
<organism evidence="2 3">
    <name type="scientific">Trichosporon asahii var. asahii (strain CBS 8904)</name>
    <name type="common">Yeast</name>
    <dbReference type="NCBI Taxonomy" id="1220162"/>
    <lineage>
        <taxon>Eukaryota</taxon>
        <taxon>Fungi</taxon>
        <taxon>Dikarya</taxon>
        <taxon>Basidiomycota</taxon>
        <taxon>Agaricomycotina</taxon>
        <taxon>Tremellomycetes</taxon>
        <taxon>Trichosporonales</taxon>
        <taxon>Trichosporonaceae</taxon>
        <taxon>Trichosporon</taxon>
    </lineage>
</organism>
<dbReference type="InParanoid" id="K1VPD8"/>
<feature type="region of interest" description="Disordered" evidence="1">
    <location>
        <begin position="1"/>
        <end position="22"/>
    </location>
</feature>
<gene>
    <name evidence="2" type="ORF">A1Q2_03256</name>
</gene>
<dbReference type="Proteomes" id="UP000006757">
    <property type="component" value="Unassembled WGS sequence"/>
</dbReference>